<evidence type="ECO:0000259" key="12">
    <source>
        <dbReference type="Pfam" id="PF20653"/>
    </source>
</evidence>
<proteinExistence type="inferred from homology"/>
<dbReference type="EMBL" id="GL882879">
    <property type="protein sequence ID" value="EGF83297.1"/>
    <property type="molecule type" value="Genomic_DNA"/>
</dbReference>
<dbReference type="GO" id="GO:0006891">
    <property type="term" value="P:intra-Golgi vesicle-mediated transport"/>
    <property type="evidence" value="ECO:0000318"/>
    <property type="project" value="GO_Central"/>
</dbReference>
<organism evidence="13 14">
    <name type="scientific">Batrachochytrium dendrobatidis (strain JAM81 / FGSC 10211)</name>
    <name type="common">Frog chytrid fungus</name>
    <dbReference type="NCBI Taxonomy" id="684364"/>
    <lineage>
        <taxon>Eukaryota</taxon>
        <taxon>Fungi</taxon>
        <taxon>Fungi incertae sedis</taxon>
        <taxon>Chytridiomycota</taxon>
        <taxon>Chytridiomycota incertae sedis</taxon>
        <taxon>Chytridiomycetes</taxon>
        <taxon>Rhizophydiales</taxon>
        <taxon>Rhizophydiales incertae sedis</taxon>
        <taxon>Batrachochytrium</taxon>
    </lineage>
</organism>
<dbReference type="PANTHER" id="PTHR21506">
    <property type="entry name" value="COMPONENT OF OLIGOMERIC GOLGI COMPLEX 6"/>
    <property type="match status" value="1"/>
</dbReference>
<feature type="domain" description="Conserved Oligomeric Golgi complex subunit 6 C-terminal" evidence="12">
    <location>
        <begin position="203"/>
        <end position="674"/>
    </location>
</feature>
<sequence>MTLPLGAGGDTPTAGFFQNAEELQPQNKLSTGYPLYRKLTKVLHLSLDEPETQEALSALSDIYPQNTPSARRNLKSHVEKQVSGVSKEFLAAFDALHSQLIGIESHIDSIGNRCEQMDIQLKAAYKNAASVLKHTQDMKTKSEQASYRKVVVDALLERFTLSDTEIRLLATSSETVNTAFFAALSRVQNIQTDCQTLLIGENQRLGLEIMETTNMYQESAFEKLFRWALAECRLLKSESPEITVELKKGIQTLKQRPILFESCMEEVSNIRRATNIRSFQNALSVGGPGGFPRPIEVHAHDVLRYTGDILAWVHQAAVSEREMLEGLFDLASVASRERQIPTTNASDQSALREIKGYQADDELLLRVLEKNLEGVCRPLKSRIVSVLQSGLGPITSYRIANLVQFYSHTIIKVIGSSSEISALFDELIQDAFKIFFSALMAQAADMLRFVDAPSFDLQPPQIVKDTISQLREIMLSHDESLLSSSGQEGDFRQIVNTLLEPVLKLCEIGSASLKPLESAMYMVNCLCYIQMALSSFSFAATQIKEIQDQIDSQIHVLVQEQYSVILSQSGLENLVMHMETLQPPLAHTRTVDAKAVAEAIAKLDLFLVTVTVDVAETLSRISSVQIARRVSQRGFRKFVDTYRNIVAKIMDPINKYEFPSSLIVRSVEEVETLLSLQDSSS</sequence>
<dbReference type="FunCoup" id="F4NVM0">
    <property type="interactions" value="256"/>
</dbReference>
<dbReference type="GO" id="GO:0017119">
    <property type="term" value="C:Golgi transport complex"/>
    <property type="evidence" value="ECO:0000318"/>
    <property type="project" value="GO_Central"/>
</dbReference>
<dbReference type="InterPro" id="IPR048369">
    <property type="entry name" value="COG6_C"/>
</dbReference>
<dbReference type="InterPro" id="IPR010490">
    <property type="entry name" value="COG6"/>
</dbReference>
<gene>
    <name evidence="13" type="ORF">BATDEDRAFT_84840</name>
</gene>
<comment type="subcellular location">
    <subcellularLocation>
        <location evidence="1 10">Golgi apparatus membrane</location>
        <topology evidence="1 10">Peripheral membrane protein</topology>
    </subcellularLocation>
</comment>
<dbReference type="Pfam" id="PF20653">
    <property type="entry name" value="COG6_C"/>
    <property type="match status" value="1"/>
</dbReference>
<evidence type="ECO:0000256" key="5">
    <source>
        <dbReference type="ARBA" id="ARBA00022927"/>
    </source>
</evidence>
<keyword evidence="14" id="KW-1185">Reference proteome</keyword>
<dbReference type="InParanoid" id="F4NVM0"/>
<protein>
    <recommendedName>
        <fullName evidence="3 10">Conserved oligomeric Golgi complex subunit 6</fullName>
        <shortName evidence="10">COG complex subunit 6</shortName>
    </recommendedName>
    <alternativeName>
        <fullName evidence="8 10">Component of oligomeric Golgi complex 6</fullName>
    </alternativeName>
</protein>
<dbReference type="GO" id="GO:0015031">
    <property type="term" value="P:protein transport"/>
    <property type="evidence" value="ECO:0007669"/>
    <property type="project" value="UniProtKB-KW"/>
</dbReference>
<keyword evidence="6 10" id="KW-0333">Golgi apparatus</keyword>
<name>F4NVM0_BATDJ</name>
<accession>F4NVM0</accession>
<evidence type="ECO:0000256" key="7">
    <source>
        <dbReference type="ARBA" id="ARBA00023136"/>
    </source>
</evidence>
<comment type="subunit">
    <text evidence="10">Component of the conserved oligomeric Golgi complex.</text>
</comment>
<dbReference type="PANTHER" id="PTHR21506:SF0">
    <property type="entry name" value="CONSERVED OLIGOMERIC GOLGI COMPLEX SUBUNIT 6"/>
    <property type="match status" value="1"/>
</dbReference>
<evidence type="ECO:0000256" key="1">
    <source>
        <dbReference type="ARBA" id="ARBA00004395"/>
    </source>
</evidence>
<evidence type="ECO:0000256" key="9">
    <source>
        <dbReference type="ARBA" id="ARBA00043873"/>
    </source>
</evidence>
<keyword evidence="7 10" id="KW-0472">Membrane</keyword>
<dbReference type="RefSeq" id="XP_006676051.1">
    <property type="nucleotide sequence ID" value="XM_006675988.1"/>
</dbReference>
<dbReference type="SMART" id="SM01087">
    <property type="entry name" value="COG6"/>
    <property type="match status" value="1"/>
</dbReference>
<evidence type="ECO:0000256" key="4">
    <source>
        <dbReference type="ARBA" id="ARBA00022448"/>
    </source>
</evidence>
<reference evidence="13 14" key="1">
    <citation type="submission" date="2009-12" db="EMBL/GenBank/DDBJ databases">
        <title>The draft genome of Batrachochytrium dendrobatidis.</title>
        <authorList>
            <consortium name="US DOE Joint Genome Institute (JGI-PGF)"/>
            <person name="Kuo A."/>
            <person name="Salamov A."/>
            <person name="Schmutz J."/>
            <person name="Lucas S."/>
            <person name="Pitluck S."/>
            <person name="Rosenblum E."/>
            <person name="Stajich J."/>
            <person name="Eisen M."/>
            <person name="Grigoriev I.V."/>
        </authorList>
    </citation>
    <scope>NUCLEOTIDE SEQUENCE [LARGE SCALE GENOMIC DNA]</scope>
    <source>
        <strain evidence="14">JAM81 / FGSC 10211</strain>
    </source>
</reference>
<dbReference type="OrthoDB" id="272987at2759"/>
<dbReference type="OMA" id="HSCLDFF"/>
<evidence type="ECO:0000256" key="2">
    <source>
        <dbReference type="ARBA" id="ARBA00011023"/>
    </source>
</evidence>
<evidence type="ECO:0000256" key="6">
    <source>
        <dbReference type="ARBA" id="ARBA00023034"/>
    </source>
</evidence>
<evidence type="ECO:0000256" key="8">
    <source>
        <dbReference type="ARBA" id="ARBA00031348"/>
    </source>
</evidence>
<comment type="function">
    <text evidence="9">Acts as a component of the peripheral membrane COG complex that is involved in intra-Golgi protein trafficking. COG is located at the cis-Golgi, and regulates tethering of retrograde intra-Golgi vesicles and possibly a number of other membrane trafficking events.</text>
</comment>
<evidence type="ECO:0000313" key="13">
    <source>
        <dbReference type="EMBL" id="EGF83297.1"/>
    </source>
</evidence>
<dbReference type="STRING" id="684364.F4NVM0"/>
<dbReference type="GeneID" id="18241866"/>
<dbReference type="HOGENOM" id="CLU_011361_3_0_1"/>
<keyword evidence="4 10" id="KW-0813">Transport</keyword>
<comment type="similarity">
    <text evidence="2 10">Belongs to the COG6 family.</text>
</comment>
<dbReference type="Pfam" id="PF06419">
    <property type="entry name" value="COG6_N"/>
    <property type="match status" value="1"/>
</dbReference>
<feature type="domain" description="Conserved oligomeric complex COG6 N-terminal" evidence="11">
    <location>
        <begin position="59"/>
        <end position="171"/>
    </location>
</feature>
<dbReference type="Proteomes" id="UP000007241">
    <property type="component" value="Unassembled WGS sequence"/>
</dbReference>
<dbReference type="AlphaFoldDB" id="F4NVM0"/>
<keyword evidence="5 10" id="KW-0653">Protein transport</keyword>
<evidence type="ECO:0000256" key="10">
    <source>
        <dbReference type="RuleBase" id="RU365075"/>
    </source>
</evidence>
<comment type="function">
    <text evidence="10">Acts as component of the peripheral membrane COG complex that is involved in intra-Golgi protein trafficking. COG is located at the cis-Golgi, and regulates tethering of retrograde intra-Golgi vesicles and possibly a number of other membrane trafficking events.</text>
</comment>
<dbReference type="InterPro" id="IPR048368">
    <property type="entry name" value="COG6_N"/>
</dbReference>
<dbReference type="GO" id="GO:0000139">
    <property type="term" value="C:Golgi membrane"/>
    <property type="evidence" value="ECO:0007669"/>
    <property type="project" value="UniProtKB-SubCell"/>
</dbReference>
<evidence type="ECO:0000256" key="3">
    <source>
        <dbReference type="ARBA" id="ARBA00020973"/>
    </source>
</evidence>
<evidence type="ECO:0000259" key="11">
    <source>
        <dbReference type="Pfam" id="PF06419"/>
    </source>
</evidence>
<evidence type="ECO:0000313" key="14">
    <source>
        <dbReference type="Proteomes" id="UP000007241"/>
    </source>
</evidence>